<dbReference type="InterPro" id="IPR003439">
    <property type="entry name" value="ABC_transporter-like_ATP-bd"/>
</dbReference>
<evidence type="ECO:0000256" key="1">
    <source>
        <dbReference type="ARBA" id="ARBA00022448"/>
    </source>
</evidence>
<evidence type="ECO:0000256" key="2">
    <source>
        <dbReference type="ARBA" id="ARBA00022741"/>
    </source>
</evidence>
<comment type="caution">
    <text evidence="5">The sequence shown here is derived from an EMBL/GenBank/DDBJ whole genome shotgun (WGS) entry which is preliminary data.</text>
</comment>
<name>A0A085WPK4_9BACT</name>
<keyword evidence="6" id="KW-1185">Reference proteome</keyword>
<dbReference type="SUPFAM" id="SSF52540">
    <property type="entry name" value="P-loop containing nucleoside triphosphate hydrolases"/>
    <property type="match status" value="1"/>
</dbReference>
<dbReference type="PROSITE" id="PS50893">
    <property type="entry name" value="ABC_TRANSPORTER_2"/>
    <property type="match status" value="1"/>
</dbReference>
<dbReference type="InterPro" id="IPR003593">
    <property type="entry name" value="AAA+_ATPase"/>
</dbReference>
<feature type="domain" description="ABC transporter" evidence="4">
    <location>
        <begin position="23"/>
        <end position="253"/>
    </location>
</feature>
<dbReference type="Pfam" id="PF00005">
    <property type="entry name" value="ABC_tran"/>
    <property type="match status" value="1"/>
</dbReference>
<dbReference type="RefSeq" id="WP_205628501.1">
    <property type="nucleotide sequence ID" value="NZ_JMCB01000004.1"/>
</dbReference>
<organism evidence="5 6">
    <name type="scientific">Hyalangium minutum</name>
    <dbReference type="NCBI Taxonomy" id="394096"/>
    <lineage>
        <taxon>Bacteria</taxon>
        <taxon>Pseudomonadati</taxon>
        <taxon>Myxococcota</taxon>
        <taxon>Myxococcia</taxon>
        <taxon>Myxococcales</taxon>
        <taxon>Cystobacterineae</taxon>
        <taxon>Archangiaceae</taxon>
        <taxon>Hyalangium</taxon>
    </lineage>
</organism>
<accession>A0A085WPK4</accession>
<evidence type="ECO:0000313" key="6">
    <source>
        <dbReference type="Proteomes" id="UP000028725"/>
    </source>
</evidence>
<evidence type="ECO:0000313" key="5">
    <source>
        <dbReference type="EMBL" id="KFE69617.1"/>
    </source>
</evidence>
<dbReference type="SMART" id="SM00382">
    <property type="entry name" value="AAA"/>
    <property type="match status" value="1"/>
</dbReference>
<sequence length="271" mass="29198">MSSLAPEPASPVTTVSPGGGIAVRIEQVHKTFPGGVAAVEGVDLDIAPGAFVALVGPSGCGKSTLLRIVAGLDSATRGRVVLSPSPEQAHASRAPIAYVFQDAHLLPWRSVLDNAALPLELSGMDRTERRTRAHEMLAHVGLGDFTTRYPAELSGGMRMRVSLARALVTRPRLLLLDEPFGALDELTRGRLDEQLRVLWQELGMTVLFVTHSLSEAAWLAERVIVFSPRPARVVLDRTPELPRQRTAALRVEAAFAREVQILSEALERGGA</sequence>
<dbReference type="EMBL" id="JMCB01000004">
    <property type="protein sequence ID" value="KFE69617.1"/>
    <property type="molecule type" value="Genomic_DNA"/>
</dbReference>
<evidence type="ECO:0000256" key="3">
    <source>
        <dbReference type="ARBA" id="ARBA00022840"/>
    </source>
</evidence>
<proteinExistence type="predicted"/>
<evidence type="ECO:0000259" key="4">
    <source>
        <dbReference type="PROSITE" id="PS50893"/>
    </source>
</evidence>
<gene>
    <name evidence="5" type="ORF">DB31_6592</name>
</gene>
<dbReference type="PROSITE" id="PS00211">
    <property type="entry name" value="ABC_TRANSPORTER_1"/>
    <property type="match status" value="1"/>
</dbReference>
<dbReference type="Proteomes" id="UP000028725">
    <property type="component" value="Unassembled WGS sequence"/>
</dbReference>
<keyword evidence="1" id="KW-0813">Transport</keyword>
<dbReference type="AlphaFoldDB" id="A0A085WPK4"/>
<protein>
    <submittedName>
        <fullName evidence="5">ABC-type nitrate/sulfonate/bicarbonate transport system, ATPase component</fullName>
    </submittedName>
</protein>
<dbReference type="InterPro" id="IPR027417">
    <property type="entry name" value="P-loop_NTPase"/>
</dbReference>
<dbReference type="InterPro" id="IPR050166">
    <property type="entry name" value="ABC_transporter_ATP-bind"/>
</dbReference>
<dbReference type="STRING" id="394096.DB31_6592"/>
<dbReference type="CDD" id="cd03293">
    <property type="entry name" value="ABC_NrtD_SsuB_transporters"/>
    <property type="match status" value="1"/>
</dbReference>
<dbReference type="GO" id="GO:0016887">
    <property type="term" value="F:ATP hydrolysis activity"/>
    <property type="evidence" value="ECO:0007669"/>
    <property type="project" value="InterPro"/>
</dbReference>
<dbReference type="PANTHER" id="PTHR42788:SF13">
    <property type="entry name" value="ALIPHATIC SULFONATES IMPORT ATP-BINDING PROTEIN SSUB"/>
    <property type="match status" value="1"/>
</dbReference>
<dbReference type="PANTHER" id="PTHR42788">
    <property type="entry name" value="TAURINE IMPORT ATP-BINDING PROTEIN-RELATED"/>
    <property type="match status" value="1"/>
</dbReference>
<reference evidence="5 6" key="1">
    <citation type="submission" date="2014-04" db="EMBL/GenBank/DDBJ databases">
        <title>Genome assembly of Hyalangium minutum DSM 14724.</title>
        <authorList>
            <person name="Sharma G."/>
            <person name="Subramanian S."/>
        </authorList>
    </citation>
    <scope>NUCLEOTIDE SEQUENCE [LARGE SCALE GENOMIC DNA]</scope>
    <source>
        <strain evidence="5 6">DSM 14724</strain>
    </source>
</reference>
<dbReference type="InterPro" id="IPR017871">
    <property type="entry name" value="ABC_transporter-like_CS"/>
</dbReference>
<keyword evidence="2" id="KW-0547">Nucleotide-binding</keyword>
<dbReference type="Gene3D" id="3.40.50.300">
    <property type="entry name" value="P-loop containing nucleotide triphosphate hydrolases"/>
    <property type="match status" value="1"/>
</dbReference>
<dbReference type="PATRIC" id="fig|394096.3.peg.2691"/>
<dbReference type="GO" id="GO:0005524">
    <property type="term" value="F:ATP binding"/>
    <property type="evidence" value="ECO:0007669"/>
    <property type="project" value="UniProtKB-KW"/>
</dbReference>
<keyword evidence="3" id="KW-0067">ATP-binding</keyword>